<proteinExistence type="predicted"/>
<name>A0A385EG96_9CAUD</name>
<reference evidence="1" key="2">
    <citation type="submission" date="2021-07" db="EMBL/GenBank/DDBJ databases">
        <title>Giant CbK-like Caulobacter bacteriophages have genetically divergent genomes.</title>
        <authorList>
            <person name="Wilson K."/>
            <person name="Ely B."/>
        </authorList>
    </citation>
    <scope>NUCLEOTIDE SEQUENCE</scope>
</reference>
<dbReference type="EMBL" id="MH588547">
    <property type="protein sequence ID" value="AXQ69907.1"/>
    <property type="molecule type" value="Genomic_DNA"/>
</dbReference>
<organism evidence="1 2">
    <name type="scientific">Caulobacter phage CcrSC</name>
    <dbReference type="NCBI Taxonomy" id="2283272"/>
    <lineage>
        <taxon>Viruses</taxon>
        <taxon>Duplodnaviria</taxon>
        <taxon>Heunggongvirae</taxon>
        <taxon>Uroviricota</taxon>
        <taxon>Caudoviricetes</taxon>
        <taxon>Jeanschmidtviridae</taxon>
        <taxon>Bertelyvirus</taxon>
        <taxon>Bertelyvirus SC</taxon>
    </lineage>
</organism>
<evidence type="ECO:0000313" key="2">
    <source>
        <dbReference type="Proteomes" id="UP000259683"/>
    </source>
</evidence>
<evidence type="ECO:0000313" key="1">
    <source>
        <dbReference type="EMBL" id="AXQ69907.1"/>
    </source>
</evidence>
<protein>
    <submittedName>
        <fullName evidence="1">Uncharacterized protein</fullName>
    </submittedName>
</protein>
<accession>A0A385EG96</accession>
<gene>
    <name evidence="1" type="ORF">CcrSC_gp325</name>
</gene>
<dbReference type="Proteomes" id="UP000259683">
    <property type="component" value="Segment"/>
</dbReference>
<reference evidence="1" key="1">
    <citation type="submission" date="2018-07" db="EMBL/GenBank/DDBJ databases">
        <authorList>
            <person name="Wilson K.M."/>
            <person name="Ely B."/>
        </authorList>
    </citation>
    <scope>NUCLEOTIDE SEQUENCE</scope>
</reference>
<keyword evidence="2" id="KW-1185">Reference proteome</keyword>
<sequence>MVEFTAVDIDDRRQQVLRVIRDAVLRHRSDKKPWTHPTFEAIRDAADAGAKDRIWRMEAAGYVDGTRNTLLRLRSSFVLPQGLDMQPMLDALIQVYQVLEVEDLAALKLEETGVHRVLDVLERTRPRD</sequence>